<keyword evidence="3" id="KW-1185">Reference proteome</keyword>
<dbReference type="Proteomes" id="UP000017747">
    <property type="component" value="Unassembled WGS sequence"/>
</dbReference>
<keyword evidence="1" id="KW-0812">Transmembrane</keyword>
<dbReference type="InterPro" id="IPR007462">
    <property type="entry name" value="COV1-like"/>
</dbReference>
<organism evidence="2 3">
    <name type="scientific">Youngiibacter fragilis 232.1</name>
    <dbReference type="NCBI Taxonomy" id="994573"/>
    <lineage>
        <taxon>Bacteria</taxon>
        <taxon>Bacillati</taxon>
        <taxon>Bacillota</taxon>
        <taxon>Clostridia</taxon>
        <taxon>Eubacteriales</taxon>
        <taxon>Clostridiaceae</taxon>
        <taxon>Youngiibacter</taxon>
    </lineage>
</organism>
<gene>
    <name evidence="2" type="ORF">T472_0202455</name>
</gene>
<evidence type="ECO:0008006" key="4">
    <source>
        <dbReference type="Google" id="ProtNLM"/>
    </source>
</evidence>
<keyword evidence="1" id="KW-1133">Transmembrane helix</keyword>
<dbReference type="PANTHER" id="PTHR31876:SF26">
    <property type="entry name" value="PROTEIN LIKE COV 2"/>
    <property type="match status" value="1"/>
</dbReference>
<dbReference type="STRING" id="994573.T472_0202455"/>
<feature type="transmembrane region" description="Helical" evidence="1">
    <location>
        <begin position="49"/>
        <end position="71"/>
    </location>
</feature>
<dbReference type="AlphaFoldDB" id="V7I7R9"/>
<dbReference type="PATRIC" id="fig|994573.3.peg.460"/>
<dbReference type="PANTHER" id="PTHR31876">
    <property type="entry name" value="COV-LIKE PROTEIN 1"/>
    <property type="match status" value="1"/>
</dbReference>
<keyword evidence="1" id="KW-0472">Membrane</keyword>
<accession>V7I7R9</accession>
<proteinExistence type="predicted"/>
<dbReference type="RefSeq" id="WP_023386866.1">
    <property type="nucleotide sequence ID" value="NZ_AXUN02000035.1"/>
</dbReference>
<sequence>MKKVRHIFLRGFFTLIPIVGTVYLIYFLFRQLYGFMGLFIEWIVGRRLPGVGLVASVLLIFASGFLMSNIIGQKLLHYGEKILQNIPVVPKVYFGIKQIIDAFSVNGKHMFSKVVLIEYPRKGIFVIGFLTGECRGEIQEKTSAKLINVFVPTTPNPTSGMLVLIPEEEIIYLDMSVEEGLKLIVSAGMVVPDELPKA</sequence>
<name>V7I7R9_9CLOT</name>
<evidence type="ECO:0000313" key="3">
    <source>
        <dbReference type="Proteomes" id="UP000017747"/>
    </source>
</evidence>
<dbReference type="EMBL" id="AXUN02000035">
    <property type="protein sequence ID" value="ETA82220.1"/>
    <property type="molecule type" value="Genomic_DNA"/>
</dbReference>
<feature type="transmembrane region" description="Helical" evidence="1">
    <location>
        <begin position="7"/>
        <end position="29"/>
    </location>
</feature>
<protein>
    <recommendedName>
        <fullName evidence="4">Transporter</fullName>
    </recommendedName>
</protein>
<dbReference type="eggNOG" id="COG2928">
    <property type="taxonomic scope" value="Bacteria"/>
</dbReference>
<comment type="caution">
    <text evidence="2">The sequence shown here is derived from an EMBL/GenBank/DDBJ whole genome shotgun (WGS) entry which is preliminary data.</text>
</comment>
<evidence type="ECO:0000313" key="2">
    <source>
        <dbReference type="EMBL" id="ETA82220.1"/>
    </source>
</evidence>
<dbReference type="Pfam" id="PF04367">
    <property type="entry name" value="DUF502"/>
    <property type="match status" value="1"/>
</dbReference>
<dbReference type="OrthoDB" id="9780267at2"/>
<evidence type="ECO:0000256" key="1">
    <source>
        <dbReference type="SAM" id="Phobius"/>
    </source>
</evidence>
<reference evidence="2 3" key="1">
    <citation type="journal article" date="2014" name="Genome Announc.">
        <title>Genome Sequence of Youngiibacter fragilis, the Type Strain of the Genus Youngiibacter.</title>
        <authorList>
            <person name="Wawrik C.B."/>
            <person name="Callaghan A.V."/>
            <person name="Stamps B.W."/>
            <person name="Wawrik B."/>
        </authorList>
    </citation>
    <scope>NUCLEOTIDE SEQUENCE [LARGE SCALE GENOMIC DNA]</scope>
    <source>
        <strain evidence="2 3">232.1</strain>
    </source>
</reference>